<dbReference type="PROSITE" id="PS51257">
    <property type="entry name" value="PROKAR_LIPOPROTEIN"/>
    <property type="match status" value="1"/>
</dbReference>
<evidence type="ECO:0000313" key="2">
    <source>
        <dbReference type="EMBL" id="SDQ15727.1"/>
    </source>
</evidence>
<dbReference type="CDD" id="cd13440">
    <property type="entry name" value="CamS_repeat_2"/>
    <property type="match status" value="1"/>
</dbReference>
<dbReference type="EMBL" id="FNJW01000008">
    <property type="protein sequence ID" value="SDQ15727.1"/>
    <property type="molecule type" value="Genomic_DNA"/>
</dbReference>
<sequence length="369" mass="40899">MNKKAIALMAACVFLLSACQTKDPDIKETESVGEETETTSQLSGDYYSAIITDGTYKTSLNRGITLGLNSNVNLKAFETGLMDLSQSHFSPDSYYFQEGQYIDAETTSKWLARATEKNPEGLNPEDNGKLEPNERNPIYLDSLLEQNYMVKDGDGFTLGGISIGLAMNTVDYYTQKEFGAEYETKISREELLAEGKKMADKIVQRLRETEGVGDIPIVVGIFEQSTKDNLAGGVYISETISQDGATTVQDWKSINQKKVIFPTSGEESTELSSFENFKSEIENFFPNLSGVTAEALYTDDQIVNMKVAINTQFYGESEIIAFTQNVAEKASSYLLPNIPIEITIKSVNGTEAFLSRKSGETEFYTHVFD</sequence>
<reference evidence="3" key="1">
    <citation type="submission" date="2016-10" db="EMBL/GenBank/DDBJ databases">
        <authorList>
            <person name="Varghese N."/>
            <person name="Submissions S."/>
        </authorList>
    </citation>
    <scope>NUCLEOTIDE SEQUENCE [LARGE SCALE GENOMIC DNA]</scope>
    <source>
        <strain evidence="3">MPL-11</strain>
    </source>
</reference>
<name>A0A1H0YKL1_9LACT</name>
<dbReference type="InterPro" id="IPR011426">
    <property type="entry name" value="CamS"/>
</dbReference>
<evidence type="ECO:0000256" key="1">
    <source>
        <dbReference type="SAM" id="MobiDB-lite"/>
    </source>
</evidence>
<protein>
    <submittedName>
        <fullName evidence="2">Protein involved in sex pheromone biosynthesis</fullName>
    </submittedName>
</protein>
<dbReference type="RefSeq" id="WP_089975800.1">
    <property type="nucleotide sequence ID" value="NZ_CP084916.1"/>
</dbReference>
<accession>A0A1H0YKL1</accession>
<gene>
    <name evidence="2" type="ORF">SAMN04487752_1009</name>
</gene>
<evidence type="ECO:0000313" key="3">
    <source>
        <dbReference type="Proteomes" id="UP000199481"/>
    </source>
</evidence>
<dbReference type="CDD" id="cd13441">
    <property type="entry name" value="CamS_repeat_1"/>
    <property type="match status" value="1"/>
</dbReference>
<dbReference type="PIRSF" id="PIRSF012509">
    <property type="entry name" value="CamS"/>
    <property type="match status" value="1"/>
</dbReference>
<dbReference type="Proteomes" id="UP000199481">
    <property type="component" value="Unassembled WGS sequence"/>
</dbReference>
<organism evidence="2 3">
    <name type="scientific">Carnobacterium viridans</name>
    <dbReference type="NCBI Taxonomy" id="174587"/>
    <lineage>
        <taxon>Bacteria</taxon>
        <taxon>Bacillati</taxon>
        <taxon>Bacillota</taxon>
        <taxon>Bacilli</taxon>
        <taxon>Lactobacillales</taxon>
        <taxon>Carnobacteriaceae</taxon>
        <taxon>Carnobacterium</taxon>
    </lineage>
</organism>
<dbReference type="OrthoDB" id="9795361at2"/>
<keyword evidence="3" id="KW-1185">Reference proteome</keyword>
<dbReference type="AlphaFoldDB" id="A0A1H0YKL1"/>
<dbReference type="Gene3D" id="3.10.570.10">
    <property type="entry name" value="sex pheromone staph- cam373 precursor domain"/>
    <property type="match status" value="1"/>
</dbReference>
<dbReference type="Pfam" id="PF07537">
    <property type="entry name" value="CamS"/>
    <property type="match status" value="1"/>
</dbReference>
<proteinExistence type="predicted"/>
<feature type="region of interest" description="Disordered" evidence="1">
    <location>
        <begin position="115"/>
        <end position="134"/>
    </location>
</feature>